<feature type="transmembrane region" description="Helical" evidence="6">
    <location>
        <begin position="187"/>
        <end position="213"/>
    </location>
</feature>
<evidence type="ECO:0000256" key="4">
    <source>
        <dbReference type="ARBA" id="ARBA00022989"/>
    </source>
</evidence>
<dbReference type="GO" id="GO:0015095">
    <property type="term" value="F:magnesium ion transmembrane transporter activity"/>
    <property type="evidence" value="ECO:0007669"/>
    <property type="project" value="InterPro"/>
</dbReference>
<dbReference type="GeneID" id="20237686"/>
<evidence type="ECO:0000256" key="6">
    <source>
        <dbReference type="SAM" id="Phobius"/>
    </source>
</evidence>
<gene>
    <name evidence="7" type="ORF">LOTGIDRAFT_158344</name>
</gene>
<dbReference type="RefSeq" id="XP_009049307.1">
    <property type="nucleotide sequence ID" value="XM_009051059.1"/>
</dbReference>
<feature type="transmembrane region" description="Helical" evidence="6">
    <location>
        <begin position="288"/>
        <end position="308"/>
    </location>
</feature>
<feature type="transmembrane region" description="Helical" evidence="6">
    <location>
        <begin position="256"/>
        <end position="276"/>
    </location>
</feature>
<feature type="transmembrane region" description="Helical" evidence="6">
    <location>
        <begin position="159"/>
        <end position="180"/>
    </location>
</feature>
<organism evidence="7 8">
    <name type="scientific">Lottia gigantea</name>
    <name type="common">Giant owl limpet</name>
    <dbReference type="NCBI Taxonomy" id="225164"/>
    <lineage>
        <taxon>Eukaryota</taxon>
        <taxon>Metazoa</taxon>
        <taxon>Spiralia</taxon>
        <taxon>Lophotrochozoa</taxon>
        <taxon>Mollusca</taxon>
        <taxon>Gastropoda</taxon>
        <taxon>Patellogastropoda</taxon>
        <taxon>Lottioidea</taxon>
        <taxon>Lottiidae</taxon>
        <taxon>Lottia</taxon>
    </lineage>
</organism>
<dbReference type="HOGENOM" id="CLU_012349_1_1_1"/>
<dbReference type="OMA" id="STWMPWF"/>
<protein>
    <recommendedName>
        <fullName evidence="9">Magnesium transporter NIPA2</fullName>
    </recommendedName>
</protein>
<evidence type="ECO:0000313" key="7">
    <source>
        <dbReference type="EMBL" id="ESP00116.1"/>
    </source>
</evidence>
<keyword evidence="5 6" id="KW-0472">Membrane</keyword>
<dbReference type="Pfam" id="PF05653">
    <property type="entry name" value="Mg_trans_NIPA"/>
    <property type="match status" value="1"/>
</dbReference>
<keyword evidence="3 6" id="KW-0812">Transmembrane</keyword>
<dbReference type="KEGG" id="lgi:LOTGIDRAFT_158344"/>
<reference evidence="7 8" key="1">
    <citation type="journal article" date="2013" name="Nature">
        <title>Insights into bilaterian evolution from three spiralian genomes.</title>
        <authorList>
            <person name="Simakov O."/>
            <person name="Marletaz F."/>
            <person name="Cho S.J."/>
            <person name="Edsinger-Gonzales E."/>
            <person name="Havlak P."/>
            <person name="Hellsten U."/>
            <person name="Kuo D.H."/>
            <person name="Larsson T."/>
            <person name="Lv J."/>
            <person name="Arendt D."/>
            <person name="Savage R."/>
            <person name="Osoegawa K."/>
            <person name="de Jong P."/>
            <person name="Grimwood J."/>
            <person name="Chapman J.A."/>
            <person name="Shapiro H."/>
            <person name="Aerts A."/>
            <person name="Otillar R.P."/>
            <person name="Terry A.Y."/>
            <person name="Boore J.L."/>
            <person name="Grigoriev I.V."/>
            <person name="Lindberg D.R."/>
            <person name="Seaver E.C."/>
            <person name="Weisblat D.A."/>
            <person name="Putnam N.H."/>
            <person name="Rokhsar D.S."/>
        </authorList>
    </citation>
    <scope>NUCLEOTIDE SEQUENCE [LARGE SCALE GENOMIC DNA]</scope>
</reference>
<evidence type="ECO:0000256" key="1">
    <source>
        <dbReference type="ARBA" id="ARBA00004141"/>
    </source>
</evidence>
<feature type="transmembrane region" description="Helical" evidence="6">
    <location>
        <begin position="66"/>
        <end position="87"/>
    </location>
</feature>
<keyword evidence="8" id="KW-1185">Reference proteome</keyword>
<dbReference type="InterPro" id="IPR037185">
    <property type="entry name" value="EmrE-like"/>
</dbReference>
<dbReference type="Proteomes" id="UP000030746">
    <property type="component" value="Unassembled WGS sequence"/>
</dbReference>
<comment type="similarity">
    <text evidence="2">Belongs to the NIPA family.</text>
</comment>
<evidence type="ECO:0000313" key="8">
    <source>
        <dbReference type="Proteomes" id="UP000030746"/>
    </source>
</evidence>
<dbReference type="AlphaFoldDB" id="V4AYG1"/>
<name>V4AYG1_LOTGI</name>
<dbReference type="EMBL" id="KB200869">
    <property type="protein sequence ID" value="ESP00116.1"/>
    <property type="molecule type" value="Genomic_DNA"/>
</dbReference>
<dbReference type="GO" id="GO:0016020">
    <property type="term" value="C:membrane"/>
    <property type="evidence" value="ECO:0007669"/>
    <property type="project" value="UniProtKB-SubCell"/>
</dbReference>
<evidence type="ECO:0000256" key="3">
    <source>
        <dbReference type="ARBA" id="ARBA00022692"/>
    </source>
</evidence>
<evidence type="ECO:0000256" key="5">
    <source>
        <dbReference type="ARBA" id="ARBA00023136"/>
    </source>
</evidence>
<feature type="transmembrane region" description="Helical" evidence="6">
    <location>
        <begin position="93"/>
        <end position="111"/>
    </location>
</feature>
<evidence type="ECO:0000256" key="2">
    <source>
        <dbReference type="ARBA" id="ARBA00007230"/>
    </source>
</evidence>
<dbReference type="CTD" id="20237686"/>
<dbReference type="STRING" id="225164.V4AYG1"/>
<evidence type="ECO:0008006" key="9">
    <source>
        <dbReference type="Google" id="ProtNLM"/>
    </source>
</evidence>
<feature type="transmembrane region" description="Helical" evidence="6">
    <location>
        <begin position="19"/>
        <end position="39"/>
    </location>
</feature>
<dbReference type="PANTHER" id="PTHR12570:SF92">
    <property type="entry name" value="SPICHTHYIN, ISOFORM B"/>
    <property type="match status" value="1"/>
</dbReference>
<comment type="subcellular location">
    <subcellularLocation>
        <location evidence="1">Membrane</location>
        <topology evidence="1">Multi-pass membrane protein</topology>
    </subcellularLocation>
</comment>
<sequence>MTSAVDEGGGEKVRSAEDFIIGVTLAIISSVFVGCSFIFKKLGLLNFAKNSSTRAGDGGFGYLKEWLWWAGMILMTTGEFANFAAYAFAPATLVTPLGALSVIVSAVLASWKLKERLNLFGKIGCLLCILGSTIMVIHSPKEAEVESMAALEEKLKDPVFIVFGILVVISTLVLIFYFVPRYGNTKILVYISICSTLGSFTVMGCKGVGVAIKETVRGTNAFVKPLTYILLVIVVVCILLQLNYLNRALDTFNTSVVTPIYYVFFTTSVIAASLILFREFGHMTVLNIIGDLCGFLTIVCGIFLINAFKDMEMSIAKLPSSKKSDEQEDSVLNEDITGQILHFAHRILLSEMGIF</sequence>
<dbReference type="SUPFAM" id="SSF103481">
    <property type="entry name" value="Multidrug resistance efflux transporter EmrE"/>
    <property type="match status" value="1"/>
</dbReference>
<dbReference type="OrthoDB" id="6428174at2759"/>
<dbReference type="PANTHER" id="PTHR12570">
    <property type="match status" value="1"/>
</dbReference>
<feature type="transmembrane region" description="Helical" evidence="6">
    <location>
        <begin position="225"/>
        <end position="244"/>
    </location>
</feature>
<proteinExistence type="inferred from homology"/>
<keyword evidence="4 6" id="KW-1133">Transmembrane helix</keyword>
<accession>V4AYG1</accession>
<feature type="transmembrane region" description="Helical" evidence="6">
    <location>
        <begin position="123"/>
        <end position="139"/>
    </location>
</feature>
<dbReference type="InterPro" id="IPR008521">
    <property type="entry name" value="Mg_trans_NIPA"/>
</dbReference>